<keyword evidence="3 5" id="KW-1133">Transmembrane helix</keyword>
<dbReference type="InterPro" id="IPR050186">
    <property type="entry name" value="TPT_transporter"/>
</dbReference>
<name>B7FHQ9_MEDTR</name>
<evidence type="ECO:0000256" key="1">
    <source>
        <dbReference type="ARBA" id="ARBA00004141"/>
    </source>
</evidence>
<dbReference type="Pfam" id="PF03151">
    <property type="entry name" value="TPT"/>
    <property type="match status" value="1"/>
</dbReference>
<evidence type="ECO:0000256" key="2">
    <source>
        <dbReference type="ARBA" id="ARBA00022692"/>
    </source>
</evidence>
<evidence type="ECO:0000259" key="6">
    <source>
        <dbReference type="Pfam" id="PF03151"/>
    </source>
</evidence>
<dbReference type="GO" id="GO:0016020">
    <property type="term" value="C:membrane"/>
    <property type="evidence" value="ECO:0007669"/>
    <property type="project" value="UniProtKB-SubCell"/>
</dbReference>
<protein>
    <recommendedName>
        <fullName evidence="6">Sugar phosphate transporter domain-containing protein</fullName>
    </recommendedName>
</protein>
<organism evidence="7">
    <name type="scientific">Medicago truncatula</name>
    <name type="common">Barrel medic</name>
    <name type="synonym">Medicago tribuloides</name>
    <dbReference type="NCBI Taxonomy" id="3880"/>
    <lineage>
        <taxon>Eukaryota</taxon>
        <taxon>Viridiplantae</taxon>
        <taxon>Streptophyta</taxon>
        <taxon>Embryophyta</taxon>
        <taxon>Tracheophyta</taxon>
        <taxon>Spermatophyta</taxon>
        <taxon>Magnoliopsida</taxon>
        <taxon>eudicotyledons</taxon>
        <taxon>Gunneridae</taxon>
        <taxon>Pentapetalae</taxon>
        <taxon>rosids</taxon>
        <taxon>fabids</taxon>
        <taxon>Fabales</taxon>
        <taxon>Fabaceae</taxon>
        <taxon>Papilionoideae</taxon>
        <taxon>50 kb inversion clade</taxon>
        <taxon>NPAAA clade</taxon>
        <taxon>Hologalegina</taxon>
        <taxon>IRL clade</taxon>
        <taxon>Trifolieae</taxon>
        <taxon>Medicago</taxon>
    </lineage>
</organism>
<keyword evidence="4 5" id="KW-0472">Membrane</keyword>
<feature type="transmembrane region" description="Helical" evidence="5">
    <location>
        <begin position="94"/>
        <end position="116"/>
    </location>
</feature>
<evidence type="ECO:0000256" key="5">
    <source>
        <dbReference type="SAM" id="Phobius"/>
    </source>
</evidence>
<dbReference type="PANTHER" id="PTHR11132">
    <property type="entry name" value="SOLUTE CARRIER FAMILY 35"/>
    <property type="match status" value="1"/>
</dbReference>
<sequence>MESRVLSRATTLSSLPRLNKLHREHLTNGASILSVKSIGSVSDGGNLVFGRQLRPELCSPALKKSGVLLRPCLAAADDSAGGEKVAPVGFFSKYPALPTGFFFFTWYFLNVIFNILNKKIYNYFPYPYFVSVIHLLVGVVYCLVSWTVGLPKRAPIDGNQLKLLIPVAVCHALGHVTSNVSFAAVAVSFTHTIKALEPFFNAAASQFILGQSIPITLWLSLAPVVLGVSLASLTELSFIGSAS</sequence>
<evidence type="ECO:0000256" key="3">
    <source>
        <dbReference type="ARBA" id="ARBA00022989"/>
    </source>
</evidence>
<accession>B7FHQ9</accession>
<dbReference type="EMBL" id="BT051624">
    <property type="protein sequence ID" value="ACJ84288.1"/>
    <property type="molecule type" value="mRNA"/>
</dbReference>
<dbReference type="ExpressionAtlas" id="B7FHQ9">
    <property type="expression patterns" value="differential"/>
</dbReference>
<feature type="domain" description="Sugar phosphate transporter" evidence="6">
    <location>
        <begin position="99"/>
        <end position="238"/>
    </location>
</feature>
<evidence type="ECO:0000256" key="4">
    <source>
        <dbReference type="ARBA" id="ARBA00023136"/>
    </source>
</evidence>
<feature type="transmembrane region" description="Helical" evidence="5">
    <location>
        <begin position="163"/>
        <end position="187"/>
    </location>
</feature>
<dbReference type="AlphaFoldDB" id="B7FHQ9"/>
<comment type="subcellular location">
    <subcellularLocation>
        <location evidence="1">Membrane</location>
        <topology evidence="1">Multi-pass membrane protein</topology>
    </subcellularLocation>
</comment>
<dbReference type="InterPro" id="IPR037185">
    <property type="entry name" value="EmrE-like"/>
</dbReference>
<reference evidence="7" key="1">
    <citation type="submission" date="2008-12" db="EMBL/GenBank/DDBJ databases">
        <title>Medicago truncatula full length cdna cloning project.</title>
        <authorList>
            <person name="Moskal W."/>
            <person name="Chan A."/>
            <person name="Cheung F."/>
            <person name="Xiao Y."/>
            <person name="Town C.D."/>
        </authorList>
    </citation>
    <scope>NUCLEOTIDE SEQUENCE</scope>
</reference>
<dbReference type="SUPFAM" id="SSF103481">
    <property type="entry name" value="Multidrug resistance efflux transporter EmrE"/>
    <property type="match status" value="1"/>
</dbReference>
<feature type="transmembrane region" description="Helical" evidence="5">
    <location>
        <begin position="207"/>
        <end position="233"/>
    </location>
</feature>
<keyword evidence="2 5" id="KW-0812">Transmembrane</keyword>
<evidence type="ECO:0000313" key="7">
    <source>
        <dbReference type="EMBL" id="ACJ84288.1"/>
    </source>
</evidence>
<proteinExistence type="evidence at transcript level"/>
<dbReference type="InterPro" id="IPR004853">
    <property type="entry name" value="Sugar_P_trans_dom"/>
</dbReference>
<feature type="transmembrane region" description="Helical" evidence="5">
    <location>
        <begin position="128"/>
        <end position="151"/>
    </location>
</feature>